<dbReference type="SMART" id="SM01091">
    <property type="entry name" value="CorC_HlyC"/>
    <property type="match status" value="1"/>
</dbReference>
<reference evidence="14" key="1">
    <citation type="journal article" date="2019" name="Int. J. Syst. Evol. Microbiol.">
        <title>The Global Catalogue of Microorganisms (GCM) 10K type strain sequencing project: providing services to taxonomists for standard genome sequencing and annotation.</title>
        <authorList>
            <consortium name="The Broad Institute Genomics Platform"/>
            <consortium name="The Broad Institute Genome Sequencing Center for Infectious Disease"/>
            <person name="Wu L."/>
            <person name="Ma J."/>
        </authorList>
    </citation>
    <scope>NUCLEOTIDE SEQUENCE [LARGE SCALE GENOMIC DNA]</scope>
    <source>
        <strain evidence="14">CECT 8289</strain>
    </source>
</reference>
<keyword evidence="3" id="KW-0677">Repeat</keyword>
<dbReference type="Pfam" id="PF00571">
    <property type="entry name" value="CBS"/>
    <property type="match status" value="1"/>
</dbReference>
<comment type="subcellular location">
    <subcellularLocation>
        <location evidence="1">Membrane</location>
        <topology evidence="1">Multi-pass membrane protein</topology>
    </subcellularLocation>
</comment>
<keyword evidence="4 8" id="KW-1133">Transmembrane helix</keyword>
<evidence type="ECO:0000313" key="13">
    <source>
        <dbReference type="EMBL" id="MFC4262133.1"/>
    </source>
</evidence>
<comment type="caution">
    <text evidence="13">The sequence shown here is derived from an EMBL/GenBank/DDBJ whole genome shotgun (WGS) entry which is preliminary data.</text>
</comment>
<dbReference type="RefSeq" id="WP_379707495.1">
    <property type="nucleotide sequence ID" value="NZ_JBHSCZ010000001.1"/>
</dbReference>
<evidence type="ECO:0000256" key="5">
    <source>
        <dbReference type="ARBA" id="ARBA00023122"/>
    </source>
</evidence>
<feature type="domain" description="GGDEF" evidence="10">
    <location>
        <begin position="403"/>
        <end position="439"/>
    </location>
</feature>
<feature type="transmembrane region" description="Helical" evidence="9">
    <location>
        <begin position="56"/>
        <end position="75"/>
    </location>
</feature>
<dbReference type="Gene3D" id="3.10.580.10">
    <property type="entry name" value="CBS-domain"/>
    <property type="match status" value="1"/>
</dbReference>
<feature type="transmembrane region" description="Helical" evidence="9">
    <location>
        <begin position="6"/>
        <end position="25"/>
    </location>
</feature>
<dbReference type="InterPro" id="IPR000160">
    <property type="entry name" value="GGDEF_dom"/>
</dbReference>
<evidence type="ECO:0000256" key="6">
    <source>
        <dbReference type="ARBA" id="ARBA00023136"/>
    </source>
</evidence>
<accession>A0ABV8QR20</accession>
<keyword evidence="2 8" id="KW-0812">Transmembrane</keyword>
<feature type="domain" description="CNNM transmembrane" evidence="12">
    <location>
        <begin position="1"/>
        <end position="199"/>
    </location>
</feature>
<protein>
    <submittedName>
        <fullName evidence="13">Hemolysin family protein</fullName>
    </submittedName>
</protein>
<organism evidence="13 14">
    <name type="scientific">Ferruginibacter yonginensis</name>
    <dbReference type="NCBI Taxonomy" id="1310416"/>
    <lineage>
        <taxon>Bacteria</taxon>
        <taxon>Pseudomonadati</taxon>
        <taxon>Bacteroidota</taxon>
        <taxon>Chitinophagia</taxon>
        <taxon>Chitinophagales</taxon>
        <taxon>Chitinophagaceae</taxon>
        <taxon>Ferruginibacter</taxon>
    </lineage>
</organism>
<evidence type="ECO:0000256" key="3">
    <source>
        <dbReference type="ARBA" id="ARBA00022737"/>
    </source>
</evidence>
<dbReference type="Proteomes" id="UP001595907">
    <property type="component" value="Unassembled WGS sequence"/>
</dbReference>
<dbReference type="SUPFAM" id="SSF54631">
    <property type="entry name" value="CBS-domain pair"/>
    <property type="match status" value="1"/>
</dbReference>
<evidence type="ECO:0000256" key="4">
    <source>
        <dbReference type="ARBA" id="ARBA00022989"/>
    </source>
</evidence>
<evidence type="ECO:0000256" key="1">
    <source>
        <dbReference type="ARBA" id="ARBA00004141"/>
    </source>
</evidence>
<evidence type="ECO:0000313" key="14">
    <source>
        <dbReference type="Proteomes" id="UP001595907"/>
    </source>
</evidence>
<keyword evidence="14" id="KW-1185">Reference proteome</keyword>
<dbReference type="PANTHER" id="PTHR22777:SF17">
    <property type="entry name" value="UPF0053 PROTEIN SLL0260"/>
    <property type="match status" value="1"/>
</dbReference>
<dbReference type="EMBL" id="JBHSCZ010000001">
    <property type="protein sequence ID" value="MFC4262133.1"/>
    <property type="molecule type" value="Genomic_DNA"/>
</dbReference>
<feature type="domain" description="CBS" evidence="11">
    <location>
        <begin position="279"/>
        <end position="335"/>
    </location>
</feature>
<evidence type="ECO:0000259" key="11">
    <source>
        <dbReference type="PROSITE" id="PS51371"/>
    </source>
</evidence>
<dbReference type="InterPro" id="IPR036318">
    <property type="entry name" value="FAD-bd_PCMH-like_sf"/>
</dbReference>
<dbReference type="InterPro" id="IPR016169">
    <property type="entry name" value="FAD-bd_PCMH_sub2"/>
</dbReference>
<evidence type="ECO:0000259" key="10">
    <source>
        <dbReference type="PROSITE" id="PS50887"/>
    </source>
</evidence>
<dbReference type="Gene3D" id="3.30.465.10">
    <property type="match status" value="1"/>
</dbReference>
<keyword evidence="6 8" id="KW-0472">Membrane</keyword>
<evidence type="ECO:0000259" key="12">
    <source>
        <dbReference type="PROSITE" id="PS51846"/>
    </source>
</evidence>
<name>A0ABV8QR20_9BACT</name>
<sequence>MTEVFILILLILFNALFVMSEIALVSARKSRLEGLAAKGDEKAKAALDLANNPEKFLSTATIGITLIAILTGVYAEDKFSHLLAPIVQTQFPNLSPTYAAGIATTVVVIVVTFLSIIFGELIPKKFGLLRAEKIARSVALPMNFLSLIMHPFVWLLSGITNLIFKIFNIKKATDSAVTEEEIKAMITEGSEHGSIEEDEKDIIERVFHLGDRNITSLMTHRTDIVWYDMNDTVNDVKNKSAEIIYSTFPICESTVDNIKGIVYVKDLLKANPDAPLANIIKPALFVPENNSAYQVLEKFKGTKIHSAFIVNEYGTLEGMITLNDILEAIIGDVPQIGQEEYGIIKRDDGSYLVDAQIHFYDFLSYYQKAEWMNEGEHEFDTLAGFVLHELEHIPATGEKFEWRDFSFEILDMDGQRIDKILVVISDELKDQMSEDEDDL</sequence>
<evidence type="ECO:0000256" key="9">
    <source>
        <dbReference type="SAM" id="Phobius"/>
    </source>
</evidence>
<dbReference type="InterPro" id="IPR000644">
    <property type="entry name" value="CBS_dom"/>
</dbReference>
<dbReference type="SUPFAM" id="SSF56176">
    <property type="entry name" value="FAD-binding/transporter-associated domain-like"/>
    <property type="match status" value="1"/>
</dbReference>
<dbReference type="InterPro" id="IPR002550">
    <property type="entry name" value="CNNM"/>
</dbReference>
<dbReference type="PROSITE" id="PS51371">
    <property type="entry name" value="CBS"/>
    <property type="match status" value="1"/>
</dbReference>
<evidence type="ECO:0000256" key="8">
    <source>
        <dbReference type="PROSITE-ProRule" id="PRU01193"/>
    </source>
</evidence>
<gene>
    <name evidence="13" type="ORF">ACFOWM_04560</name>
</gene>
<feature type="transmembrane region" description="Helical" evidence="9">
    <location>
        <begin position="98"/>
        <end position="122"/>
    </location>
</feature>
<dbReference type="InterPro" id="IPR005170">
    <property type="entry name" value="Transptr-assoc_dom"/>
</dbReference>
<evidence type="ECO:0000256" key="2">
    <source>
        <dbReference type="ARBA" id="ARBA00022692"/>
    </source>
</evidence>
<dbReference type="Pfam" id="PF03471">
    <property type="entry name" value="CorC_HlyC"/>
    <property type="match status" value="1"/>
</dbReference>
<dbReference type="Pfam" id="PF01595">
    <property type="entry name" value="CNNM"/>
    <property type="match status" value="1"/>
</dbReference>
<dbReference type="PROSITE" id="PS50887">
    <property type="entry name" value="GGDEF"/>
    <property type="match status" value="1"/>
</dbReference>
<dbReference type="InterPro" id="IPR044751">
    <property type="entry name" value="Ion_transp-like_CBS"/>
</dbReference>
<proteinExistence type="predicted"/>
<feature type="transmembrane region" description="Helical" evidence="9">
    <location>
        <begin position="143"/>
        <end position="164"/>
    </location>
</feature>
<evidence type="ECO:0000256" key="7">
    <source>
        <dbReference type="PROSITE-ProRule" id="PRU00703"/>
    </source>
</evidence>
<dbReference type="PROSITE" id="PS51846">
    <property type="entry name" value="CNNM"/>
    <property type="match status" value="1"/>
</dbReference>
<keyword evidence="5 7" id="KW-0129">CBS domain</keyword>
<dbReference type="PANTHER" id="PTHR22777">
    <property type="entry name" value="HEMOLYSIN-RELATED"/>
    <property type="match status" value="1"/>
</dbReference>
<dbReference type="InterPro" id="IPR046342">
    <property type="entry name" value="CBS_dom_sf"/>
</dbReference>
<dbReference type="CDD" id="cd04590">
    <property type="entry name" value="CBS_pair_CorC_HlyC_assoc"/>
    <property type="match status" value="1"/>
</dbReference>